<dbReference type="EMBL" id="KK112025">
    <property type="protein sequence ID" value="KFM56558.1"/>
    <property type="molecule type" value="Genomic_DNA"/>
</dbReference>
<protein>
    <submittedName>
        <fullName evidence="6">Ras-related protein Rab-6A</fullName>
    </submittedName>
</protein>
<keyword evidence="3" id="KW-0342">GTP-binding</keyword>
<keyword evidence="2" id="KW-0547">Nucleotide-binding</keyword>
<evidence type="ECO:0000256" key="5">
    <source>
        <dbReference type="SAM" id="MobiDB-lite"/>
    </source>
</evidence>
<dbReference type="Gene3D" id="3.40.50.300">
    <property type="entry name" value="P-loop containing nucleotide triphosphate hydrolases"/>
    <property type="match status" value="1"/>
</dbReference>
<dbReference type="InterPro" id="IPR001806">
    <property type="entry name" value="Small_GTPase"/>
</dbReference>
<dbReference type="AlphaFoldDB" id="A0A087SUL9"/>
<evidence type="ECO:0000256" key="3">
    <source>
        <dbReference type="ARBA" id="ARBA00023134"/>
    </source>
</evidence>
<dbReference type="PROSITE" id="PS51421">
    <property type="entry name" value="RAS"/>
    <property type="match status" value="1"/>
</dbReference>
<evidence type="ECO:0000256" key="2">
    <source>
        <dbReference type="ARBA" id="ARBA00022741"/>
    </source>
</evidence>
<evidence type="ECO:0000313" key="7">
    <source>
        <dbReference type="Proteomes" id="UP000054359"/>
    </source>
</evidence>
<feature type="non-terminal residue" evidence="6">
    <location>
        <position position="204"/>
    </location>
</feature>
<gene>
    <name evidence="6" type="ORF">X975_07398</name>
</gene>
<evidence type="ECO:0000256" key="1">
    <source>
        <dbReference type="ARBA" id="ARBA00006270"/>
    </source>
</evidence>
<evidence type="ECO:0000313" key="6">
    <source>
        <dbReference type="EMBL" id="KFM56558.1"/>
    </source>
</evidence>
<dbReference type="PROSITE" id="PS51419">
    <property type="entry name" value="RAB"/>
    <property type="match status" value="1"/>
</dbReference>
<dbReference type="PANTHER" id="PTHR47980">
    <property type="entry name" value="LD44762P"/>
    <property type="match status" value="1"/>
</dbReference>
<evidence type="ECO:0000256" key="4">
    <source>
        <dbReference type="ARBA" id="ARBA00023289"/>
    </source>
</evidence>
<dbReference type="InterPro" id="IPR027417">
    <property type="entry name" value="P-loop_NTPase"/>
</dbReference>
<dbReference type="InterPro" id="IPR050305">
    <property type="entry name" value="Small_GTPase_Rab"/>
</dbReference>
<dbReference type="Proteomes" id="UP000054359">
    <property type="component" value="Unassembled WGS sequence"/>
</dbReference>
<keyword evidence="4" id="KW-0636">Prenylation</keyword>
<proteinExistence type="inferred from homology"/>
<feature type="region of interest" description="Disordered" evidence="5">
    <location>
        <begin position="184"/>
        <end position="204"/>
    </location>
</feature>
<dbReference type="OrthoDB" id="10254700at2759"/>
<dbReference type="Pfam" id="PF00071">
    <property type="entry name" value="Ras"/>
    <property type="match status" value="1"/>
</dbReference>
<feature type="compositionally biased region" description="Low complexity" evidence="5">
    <location>
        <begin position="185"/>
        <end position="204"/>
    </location>
</feature>
<dbReference type="SMART" id="SM00175">
    <property type="entry name" value="RAB"/>
    <property type="match status" value="1"/>
</dbReference>
<dbReference type="SMART" id="SM00173">
    <property type="entry name" value="RAS"/>
    <property type="match status" value="1"/>
</dbReference>
<keyword evidence="4" id="KW-0449">Lipoprotein</keyword>
<dbReference type="GO" id="GO:0005525">
    <property type="term" value="F:GTP binding"/>
    <property type="evidence" value="ECO:0007669"/>
    <property type="project" value="UniProtKB-KW"/>
</dbReference>
<comment type="similarity">
    <text evidence="1">Belongs to the small GTPase superfamily. Rab family.</text>
</comment>
<name>A0A087SUL9_STEMI</name>
<dbReference type="SUPFAM" id="SSF52540">
    <property type="entry name" value="P-loop containing nucleoside triphosphate hydrolases"/>
    <property type="match status" value="1"/>
</dbReference>
<dbReference type="STRING" id="407821.A0A087SUL9"/>
<keyword evidence="7" id="KW-1185">Reference proteome</keyword>
<accession>A0A087SUL9</accession>
<dbReference type="GO" id="GO:0003924">
    <property type="term" value="F:GTPase activity"/>
    <property type="evidence" value="ECO:0007669"/>
    <property type="project" value="InterPro"/>
</dbReference>
<organism evidence="6 7">
    <name type="scientific">Stegodyphus mimosarum</name>
    <name type="common">African social velvet spider</name>
    <dbReference type="NCBI Taxonomy" id="407821"/>
    <lineage>
        <taxon>Eukaryota</taxon>
        <taxon>Metazoa</taxon>
        <taxon>Ecdysozoa</taxon>
        <taxon>Arthropoda</taxon>
        <taxon>Chelicerata</taxon>
        <taxon>Arachnida</taxon>
        <taxon>Araneae</taxon>
        <taxon>Araneomorphae</taxon>
        <taxon>Entelegynae</taxon>
        <taxon>Eresoidea</taxon>
        <taxon>Eresidae</taxon>
        <taxon>Stegodyphus</taxon>
    </lineage>
</organism>
<reference evidence="6 7" key="1">
    <citation type="submission" date="2013-11" db="EMBL/GenBank/DDBJ databases">
        <title>Genome sequencing of Stegodyphus mimosarum.</title>
        <authorList>
            <person name="Bechsgaard J."/>
        </authorList>
    </citation>
    <scope>NUCLEOTIDE SEQUENCE [LARGE SCALE GENOMIC DNA]</scope>
</reference>
<sequence length="204" mass="23032">MCIKSRICRTFCSNAIAGMVKHKAVIAKWPKHVSWNMELKTFQVNGQELLVELQDASSGYKRIEDWNDVDKVDGVIVVYDITNLNSFKIIPEWITQIKKFVPDDVLFLILGSHQDLYSSRQVSLNDGLRTAKEFDALFYEVSAKAGDGIKEAMDTFMRAVLFRKNGIELAVEVDVKSEELGKQLQTTQSMTSEQESSASQSTIN</sequence>